<keyword evidence="2" id="KW-1185">Reference proteome</keyword>
<sequence>MQCYPPPPTQGCPQQQVCPPQFIPNHGYGGGFYSGGDVNHSGIQKNGDIKVGNSKVKSGGVDIDSIGGNHNNQCGQQTTGNISLGNIGC</sequence>
<organism evidence="1 2">
    <name type="scientific">Chenopodium quinoa</name>
    <name type="common">Quinoa</name>
    <dbReference type="NCBI Taxonomy" id="63459"/>
    <lineage>
        <taxon>Eukaryota</taxon>
        <taxon>Viridiplantae</taxon>
        <taxon>Streptophyta</taxon>
        <taxon>Embryophyta</taxon>
        <taxon>Tracheophyta</taxon>
        <taxon>Spermatophyta</taxon>
        <taxon>Magnoliopsida</taxon>
        <taxon>eudicotyledons</taxon>
        <taxon>Gunneridae</taxon>
        <taxon>Pentapetalae</taxon>
        <taxon>Caryophyllales</taxon>
        <taxon>Chenopodiaceae</taxon>
        <taxon>Chenopodioideae</taxon>
        <taxon>Atripliceae</taxon>
        <taxon>Chenopodium</taxon>
    </lineage>
</organism>
<reference evidence="1" key="2">
    <citation type="submission" date="2021-03" db="UniProtKB">
        <authorList>
            <consortium name="EnsemblPlants"/>
        </authorList>
    </citation>
    <scope>IDENTIFICATION</scope>
</reference>
<dbReference type="AlphaFoldDB" id="A0A803LPF6"/>
<dbReference type="EnsemblPlants" id="AUR62016835-RA">
    <property type="protein sequence ID" value="AUR62016835-RA:cds"/>
    <property type="gene ID" value="AUR62016835"/>
</dbReference>
<accession>A0A803LPF6</accession>
<dbReference type="Proteomes" id="UP000596660">
    <property type="component" value="Unplaced"/>
</dbReference>
<reference evidence="1" key="1">
    <citation type="journal article" date="2017" name="Nature">
        <title>The genome of Chenopodium quinoa.</title>
        <authorList>
            <person name="Jarvis D.E."/>
            <person name="Ho Y.S."/>
            <person name="Lightfoot D.J."/>
            <person name="Schmoeckel S.M."/>
            <person name="Li B."/>
            <person name="Borm T.J.A."/>
            <person name="Ohyanagi H."/>
            <person name="Mineta K."/>
            <person name="Michell C.T."/>
            <person name="Saber N."/>
            <person name="Kharbatia N.M."/>
            <person name="Rupper R.R."/>
            <person name="Sharp A.R."/>
            <person name="Dally N."/>
            <person name="Boughton B.A."/>
            <person name="Woo Y.H."/>
            <person name="Gao G."/>
            <person name="Schijlen E.G.W.M."/>
            <person name="Guo X."/>
            <person name="Momin A.A."/>
            <person name="Negrao S."/>
            <person name="Al-Babili S."/>
            <person name="Gehring C."/>
            <person name="Roessner U."/>
            <person name="Jung C."/>
            <person name="Murphy K."/>
            <person name="Arold S.T."/>
            <person name="Gojobori T."/>
            <person name="van der Linden C.G."/>
            <person name="van Loo E.N."/>
            <person name="Jellen E.N."/>
            <person name="Maughan P.J."/>
            <person name="Tester M."/>
        </authorList>
    </citation>
    <scope>NUCLEOTIDE SEQUENCE [LARGE SCALE GENOMIC DNA]</scope>
    <source>
        <strain evidence="1">cv. PI 614886</strain>
    </source>
</reference>
<evidence type="ECO:0000313" key="1">
    <source>
        <dbReference type="EnsemblPlants" id="AUR62016835-RA:cds"/>
    </source>
</evidence>
<evidence type="ECO:0000313" key="2">
    <source>
        <dbReference type="Proteomes" id="UP000596660"/>
    </source>
</evidence>
<name>A0A803LPF6_CHEQI</name>
<dbReference type="OMA" id="FIPNHGY"/>
<protein>
    <submittedName>
        <fullName evidence="1">Uncharacterized protein</fullName>
    </submittedName>
</protein>
<proteinExistence type="predicted"/>
<dbReference type="Gramene" id="AUR62016835-RA">
    <property type="protein sequence ID" value="AUR62016835-RA:cds"/>
    <property type="gene ID" value="AUR62016835"/>
</dbReference>